<reference evidence="3 4" key="1">
    <citation type="submission" date="2019-11" db="EMBL/GenBank/DDBJ databases">
        <title>Draft genome of Amycolatopsis RM579.</title>
        <authorList>
            <person name="Duangmal K."/>
            <person name="Mingma R."/>
        </authorList>
    </citation>
    <scope>NUCLEOTIDE SEQUENCE [LARGE SCALE GENOMIC DNA]</scope>
    <source>
        <strain evidence="3 4">RM579</strain>
    </source>
</reference>
<evidence type="ECO:0000259" key="1">
    <source>
        <dbReference type="Pfam" id="PF13556"/>
    </source>
</evidence>
<feature type="domain" description="PucR-like N-terminal" evidence="2">
    <location>
        <begin position="7"/>
        <end position="165"/>
    </location>
</feature>
<proteinExistence type="predicted"/>
<accession>A0A6N7Z243</accession>
<name>A0A6N7Z243_9PSEU</name>
<dbReference type="InterPro" id="IPR025736">
    <property type="entry name" value="PucR_C-HTH_dom"/>
</dbReference>
<dbReference type="AlphaFoldDB" id="A0A6N7Z243"/>
<dbReference type="InterPro" id="IPR051448">
    <property type="entry name" value="CdaR-like_regulators"/>
</dbReference>
<evidence type="ECO:0000313" key="3">
    <source>
        <dbReference type="EMBL" id="MTD54899.1"/>
    </source>
</evidence>
<dbReference type="PANTHER" id="PTHR33744">
    <property type="entry name" value="CARBOHYDRATE DIACID REGULATOR"/>
    <property type="match status" value="1"/>
</dbReference>
<dbReference type="RefSeq" id="WP_154757108.1">
    <property type="nucleotide sequence ID" value="NZ_WMBA01000016.1"/>
</dbReference>
<dbReference type="PANTHER" id="PTHR33744:SF1">
    <property type="entry name" value="DNA-BINDING TRANSCRIPTIONAL ACTIVATOR ADER"/>
    <property type="match status" value="1"/>
</dbReference>
<dbReference type="OrthoDB" id="5243741at2"/>
<dbReference type="EMBL" id="WMBA01000016">
    <property type="protein sequence ID" value="MTD54899.1"/>
    <property type="molecule type" value="Genomic_DNA"/>
</dbReference>
<keyword evidence="4" id="KW-1185">Reference proteome</keyword>
<evidence type="ECO:0000313" key="4">
    <source>
        <dbReference type="Proteomes" id="UP000440096"/>
    </source>
</evidence>
<evidence type="ECO:0000259" key="2">
    <source>
        <dbReference type="Pfam" id="PF25906"/>
    </source>
</evidence>
<dbReference type="InterPro" id="IPR042070">
    <property type="entry name" value="PucR_C-HTH_sf"/>
</dbReference>
<sequence>MEERRQRLAALLRPELPVLAGEIAREICRAVPEYGKPLGEAHPGLLQERVHYTVKLFADLVEQRSPARADAQREFRGIGRAEGHAGHTLDPFNAALRIGGRAGWRRLSASERVRALPAADVSWLADRLFAFLDELAALAMRGHREVSGHASDAAREARQKLLWLVLKRPAVPVAAITELARTIGWAVPAQCALVAVETAPGEALRLGDDLLADLREPEPCLLLPGPVTGERLRRLAVATHGVRIAVGPTVALADAPSSLRWARQALRLVADGPLPDVPVTMCAEHWSTLWLLSEPALLDQVTKRRLTPLGTFPAKQRVRLAGTLFAWLRAQGNVQETAAELRVHPRTVRYRMRQLEDVFGGQLRDPDARFEIEIALRALDLQGIAQ</sequence>
<comment type="caution">
    <text evidence="3">The sequence shown here is derived from an EMBL/GenBank/DDBJ whole genome shotgun (WGS) entry which is preliminary data.</text>
</comment>
<organism evidence="3 4">
    <name type="scientific">Amycolatopsis pithecellobii</name>
    <dbReference type="NCBI Taxonomy" id="664692"/>
    <lineage>
        <taxon>Bacteria</taxon>
        <taxon>Bacillati</taxon>
        <taxon>Actinomycetota</taxon>
        <taxon>Actinomycetes</taxon>
        <taxon>Pseudonocardiales</taxon>
        <taxon>Pseudonocardiaceae</taxon>
        <taxon>Amycolatopsis</taxon>
    </lineage>
</organism>
<dbReference type="Proteomes" id="UP000440096">
    <property type="component" value="Unassembled WGS sequence"/>
</dbReference>
<feature type="domain" description="PucR C-terminal helix-turn-helix" evidence="1">
    <location>
        <begin position="320"/>
        <end position="378"/>
    </location>
</feature>
<protein>
    <submittedName>
        <fullName evidence="3">PucR family transcriptional regulator</fullName>
    </submittedName>
</protein>
<dbReference type="Gene3D" id="1.10.10.2840">
    <property type="entry name" value="PucR C-terminal helix-turn-helix domain"/>
    <property type="match status" value="1"/>
</dbReference>
<dbReference type="Pfam" id="PF13556">
    <property type="entry name" value="HTH_30"/>
    <property type="match status" value="1"/>
</dbReference>
<dbReference type="InterPro" id="IPR058663">
    <property type="entry name" value="PucR-like_N"/>
</dbReference>
<gene>
    <name evidence="3" type="ORF">GKO32_13055</name>
</gene>
<dbReference type="Pfam" id="PF25906">
    <property type="entry name" value="PucR-like_N"/>
    <property type="match status" value="1"/>
</dbReference>